<organism evidence="1">
    <name type="scientific">Ixodes ricinus</name>
    <name type="common">Common tick</name>
    <name type="synonym">Acarus ricinus</name>
    <dbReference type="NCBI Taxonomy" id="34613"/>
    <lineage>
        <taxon>Eukaryota</taxon>
        <taxon>Metazoa</taxon>
        <taxon>Ecdysozoa</taxon>
        <taxon>Arthropoda</taxon>
        <taxon>Chelicerata</taxon>
        <taxon>Arachnida</taxon>
        <taxon>Acari</taxon>
        <taxon>Parasitiformes</taxon>
        <taxon>Ixodida</taxon>
        <taxon>Ixodoidea</taxon>
        <taxon>Ixodidae</taxon>
        <taxon>Ixodinae</taxon>
        <taxon>Ixodes</taxon>
    </lineage>
</organism>
<reference evidence="1" key="1">
    <citation type="submission" date="2012-12" db="EMBL/GenBank/DDBJ databases">
        <title>Identification and characterization of a phenylalanine ammonia-lyase gene family in Isatis indigotica Fort.</title>
        <authorList>
            <person name="Liu Q."/>
            <person name="Chen J."/>
            <person name="Zhou X."/>
            <person name="Di P."/>
            <person name="Xiao Y."/>
            <person name="Xuan H."/>
            <person name="Zhang L."/>
            <person name="Chen W."/>
        </authorList>
    </citation>
    <scope>NUCLEOTIDE SEQUENCE</scope>
    <source>
        <tissue evidence="1">Salivary gland</tissue>
    </source>
</reference>
<keyword evidence="1" id="KW-0378">Hydrolase</keyword>
<protein>
    <submittedName>
        <fullName evidence="1">Putative mismatch repair endonuclease pms2</fullName>
    </submittedName>
</protein>
<dbReference type="GO" id="GO:0004519">
    <property type="term" value="F:endonuclease activity"/>
    <property type="evidence" value="ECO:0007669"/>
    <property type="project" value="UniProtKB-KW"/>
</dbReference>
<accession>A0A0K8RCW5</accession>
<sequence length="102" mass="11382">MFVAIHSLHVLEKTPLQSGRMAKLTRMPHCRSSMGYSFQGWCNSPRWLTTLPMVANVNGMPTMTDLRQALDANIWRTLDGRHTVCGLSLSMKMSSSTSSLPN</sequence>
<dbReference type="EMBL" id="GADI01004823">
    <property type="protein sequence ID" value="JAA68985.1"/>
    <property type="molecule type" value="mRNA"/>
</dbReference>
<proteinExistence type="evidence at transcript level"/>
<evidence type="ECO:0000313" key="1">
    <source>
        <dbReference type="EMBL" id="JAA68985.1"/>
    </source>
</evidence>
<dbReference type="AlphaFoldDB" id="A0A0K8RCW5"/>
<name>A0A0K8RCW5_IXORI</name>
<keyword evidence="1" id="KW-0540">Nuclease</keyword>
<keyword evidence="1" id="KW-0255">Endonuclease</keyword>